<feature type="transmembrane region" description="Helical" evidence="6">
    <location>
        <begin position="271"/>
        <end position="292"/>
    </location>
</feature>
<dbReference type="PROSITE" id="PS50928">
    <property type="entry name" value="ABC_TM1"/>
    <property type="match status" value="1"/>
</dbReference>
<proteinExistence type="inferred from homology"/>
<feature type="domain" description="ABC transmembrane type-1" evidence="7">
    <location>
        <begin position="77"/>
        <end position="292"/>
    </location>
</feature>
<keyword evidence="4 6" id="KW-1133">Transmembrane helix</keyword>
<evidence type="ECO:0000259" key="7">
    <source>
        <dbReference type="PROSITE" id="PS50928"/>
    </source>
</evidence>
<keyword evidence="2 6" id="KW-0813">Transport</keyword>
<dbReference type="EMBL" id="JAGGLV010000036">
    <property type="protein sequence ID" value="MBP2116082.1"/>
    <property type="molecule type" value="Genomic_DNA"/>
</dbReference>
<keyword evidence="3 6" id="KW-0812">Transmembrane</keyword>
<keyword evidence="9" id="KW-1185">Reference proteome</keyword>
<sequence length="305" mass="34805">MTRKLSLVWLNYKQNKVIYWMALPVVLYFLVFKYLPMYGAVIAFKEYTVGKGIWGSEWVGLQHFRDFFQSYYFWRVLKNTLILSFYQLLFGFPAPILLALLLNELRHEMFKRTVQTVSYIPHFISLVVICGMVVDFSSRDGLFNSIITFFGGESSALLSDPGNFRTIYTASSIWQELGFSTIIYLAALSGINPELYDASMVDGASRLRRVWHITLPGIIPMIVILLILRIGGLMEIGFEKVILLYNPNVYDTADVISTFVYRKGISESAEFSYTTAVGLFQSLVNFILLIGANRLSKAVSDNKLF</sequence>
<evidence type="ECO:0000256" key="3">
    <source>
        <dbReference type="ARBA" id="ARBA00022692"/>
    </source>
</evidence>
<protein>
    <submittedName>
        <fullName evidence="8">Aldouronate transport system permease protein</fullName>
    </submittedName>
</protein>
<feature type="transmembrane region" description="Helical" evidence="6">
    <location>
        <begin position="114"/>
        <end position="134"/>
    </location>
</feature>
<organism evidence="8 9">
    <name type="scientific">Paenibacillus silagei</name>
    <dbReference type="NCBI Taxonomy" id="1670801"/>
    <lineage>
        <taxon>Bacteria</taxon>
        <taxon>Bacillati</taxon>
        <taxon>Bacillota</taxon>
        <taxon>Bacilli</taxon>
        <taxon>Bacillales</taxon>
        <taxon>Paenibacillaceae</taxon>
        <taxon>Paenibacillus</taxon>
    </lineage>
</organism>
<evidence type="ECO:0000256" key="2">
    <source>
        <dbReference type="ARBA" id="ARBA00022448"/>
    </source>
</evidence>
<evidence type="ECO:0000313" key="9">
    <source>
        <dbReference type="Proteomes" id="UP000773462"/>
    </source>
</evidence>
<feature type="transmembrane region" description="Helical" evidence="6">
    <location>
        <begin position="167"/>
        <end position="189"/>
    </location>
</feature>
<accession>A0ABS4P3E7</accession>
<evidence type="ECO:0000256" key="1">
    <source>
        <dbReference type="ARBA" id="ARBA00004141"/>
    </source>
</evidence>
<gene>
    <name evidence="8" type="ORF">J2Z70_006296</name>
</gene>
<feature type="transmembrane region" description="Helical" evidence="6">
    <location>
        <begin position="210"/>
        <end position="230"/>
    </location>
</feature>
<evidence type="ECO:0000256" key="6">
    <source>
        <dbReference type="RuleBase" id="RU363032"/>
    </source>
</evidence>
<dbReference type="InterPro" id="IPR035906">
    <property type="entry name" value="MetI-like_sf"/>
</dbReference>
<comment type="caution">
    <text evidence="8">The sequence shown here is derived from an EMBL/GenBank/DDBJ whole genome shotgun (WGS) entry which is preliminary data.</text>
</comment>
<dbReference type="PANTHER" id="PTHR43496">
    <property type="entry name" value="PROTEIN LPLB"/>
    <property type="match status" value="1"/>
</dbReference>
<dbReference type="PANTHER" id="PTHR43496:SF1">
    <property type="entry name" value="POLYGALACTURONAN_RHAMNOGALACTURONAN TRANSPORT SYSTEM PERMEASE PROTEIN YTEP"/>
    <property type="match status" value="1"/>
</dbReference>
<dbReference type="Gene3D" id="1.10.3720.10">
    <property type="entry name" value="MetI-like"/>
    <property type="match status" value="1"/>
</dbReference>
<dbReference type="SUPFAM" id="SSF161098">
    <property type="entry name" value="MetI-like"/>
    <property type="match status" value="1"/>
</dbReference>
<feature type="transmembrane region" description="Helical" evidence="6">
    <location>
        <begin position="81"/>
        <end position="102"/>
    </location>
</feature>
<dbReference type="Pfam" id="PF00528">
    <property type="entry name" value="BPD_transp_1"/>
    <property type="match status" value="1"/>
</dbReference>
<name>A0ABS4P3E7_9BACL</name>
<feature type="transmembrane region" description="Helical" evidence="6">
    <location>
        <begin position="21"/>
        <end position="44"/>
    </location>
</feature>
<evidence type="ECO:0000256" key="5">
    <source>
        <dbReference type="ARBA" id="ARBA00023136"/>
    </source>
</evidence>
<dbReference type="InterPro" id="IPR000515">
    <property type="entry name" value="MetI-like"/>
</dbReference>
<comment type="similarity">
    <text evidence="6">Belongs to the binding-protein-dependent transport system permease family.</text>
</comment>
<evidence type="ECO:0000256" key="4">
    <source>
        <dbReference type="ARBA" id="ARBA00022989"/>
    </source>
</evidence>
<dbReference type="Proteomes" id="UP000773462">
    <property type="component" value="Unassembled WGS sequence"/>
</dbReference>
<reference evidence="8 9" key="1">
    <citation type="submission" date="2021-03" db="EMBL/GenBank/DDBJ databases">
        <title>Genomic Encyclopedia of Type Strains, Phase IV (KMG-IV): sequencing the most valuable type-strain genomes for metagenomic binning, comparative biology and taxonomic classification.</title>
        <authorList>
            <person name="Goeker M."/>
        </authorList>
    </citation>
    <scope>NUCLEOTIDE SEQUENCE [LARGE SCALE GENOMIC DNA]</scope>
    <source>
        <strain evidence="8 9">DSM 101953</strain>
    </source>
</reference>
<dbReference type="CDD" id="cd06261">
    <property type="entry name" value="TM_PBP2"/>
    <property type="match status" value="1"/>
</dbReference>
<evidence type="ECO:0000313" key="8">
    <source>
        <dbReference type="EMBL" id="MBP2116082.1"/>
    </source>
</evidence>
<comment type="subcellular location">
    <subcellularLocation>
        <location evidence="6">Cell membrane</location>
        <topology evidence="6">Multi-pass membrane protein</topology>
    </subcellularLocation>
    <subcellularLocation>
        <location evidence="1">Membrane</location>
        <topology evidence="1">Multi-pass membrane protein</topology>
    </subcellularLocation>
</comment>
<keyword evidence="5 6" id="KW-0472">Membrane</keyword>